<sequence>MQTIISSFFMKQAGSKNFAKETKFKLLTNCRTIFILNTWNQYC</sequence>
<protein>
    <submittedName>
        <fullName evidence="1">Uncharacterized protein</fullName>
    </submittedName>
</protein>
<dbReference type="Proteomes" id="UP000717624">
    <property type="component" value="Unassembled WGS sequence"/>
</dbReference>
<dbReference type="AlphaFoldDB" id="A0A939BRS0"/>
<comment type="caution">
    <text evidence="1">The sequence shown here is derived from an EMBL/GenBank/DDBJ whole genome shotgun (WGS) entry which is preliminary data.</text>
</comment>
<evidence type="ECO:0000313" key="2">
    <source>
        <dbReference type="Proteomes" id="UP000717624"/>
    </source>
</evidence>
<evidence type="ECO:0000313" key="1">
    <source>
        <dbReference type="EMBL" id="MBM7589937.1"/>
    </source>
</evidence>
<keyword evidence="2" id="KW-1185">Reference proteome</keyword>
<gene>
    <name evidence="1" type="ORF">JOD01_001538</name>
</gene>
<dbReference type="EMBL" id="JAFBEB010000004">
    <property type="protein sequence ID" value="MBM7589937.1"/>
    <property type="molecule type" value="Genomic_DNA"/>
</dbReference>
<organism evidence="1 2">
    <name type="scientific">Brevibacillus fulvus</name>
    <dbReference type="NCBI Taxonomy" id="1125967"/>
    <lineage>
        <taxon>Bacteria</taxon>
        <taxon>Bacillati</taxon>
        <taxon>Bacillota</taxon>
        <taxon>Bacilli</taxon>
        <taxon>Bacillales</taxon>
        <taxon>Paenibacillaceae</taxon>
        <taxon>Brevibacillus</taxon>
    </lineage>
</organism>
<name>A0A939BRS0_9BACL</name>
<proteinExistence type="predicted"/>
<reference evidence="1" key="1">
    <citation type="submission" date="2021-01" db="EMBL/GenBank/DDBJ databases">
        <title>Genomic Encyclopedia of Type Strains, Phase IV (KMG-IV): sequencing the most valuable type-strain genomes for metagenomic binning, comparative biology and taxonomic classification.</title>
        <authorList>
            <person name="Goeker M."/>
        </authorList>
    </citation>
    <scope>NUCLEOTIDE SEQUENCE</scope>
    <source>
        <strain evidence="1">DSM 25523</strain>
    </source>
</reference>
<accession>A0A939BRS0</accession>